<dbReference type="PANTHER" id="PTHR33710:SF79">
    <property type="entry name" value="OS06G0205337 PROTEIN"/>
    <property type="match status" value="1"/>
</dbReference>
<gene>
    <name evidence="2" type="ORF">R3W88_007717</name>
</gene>
<dbReference type="InterPro" id="IPR005135">
    <property type="entry name" value="Endo/exonuclease/phosphatase"/>
</dbReference>
<keyword evidence="3" id="KW-1185">Reference proteome</keyword>
<dbReference type="GO" id="GO:0003824">
    <property type="term" value="F:catalytic activity"/>
    <property type="evidence" value="ECO:0007669"/>
    <property type="project" value="InterPro"/>
</dbReference>
<dbReference type="Pfam" id="PF03372">
    <property type="entry name" value="Exo_endo_phos"/>
    <property type="match status" value="1"/>
</dbReference>
<protein>
    <recommendedName>
        <fullName evidence="1">Endonuclease/exonuclease/phosphatase domain-containing protein</fullName>
    </recommendedName>
</protein>
<evidence type="ECO:0000313" key="3">
    <source>
        <dbReference type="Proteomes" id="UP001311915"/>
    </source>
</evidence>
<name>A0AAV9M6M0_9SOLN</name>
<dbReference type="Gene3D" id="3.60.10.10">
    <property type="entry name" value="Endonuclease/exonuclease/phosphatase"/>
    <property type="match status" value="1"/>
</dbReference>
<evidence type="ECO:0000259" key="1">
    <source>
        <dbReference type="Pfam" id="PF03372"/>
    </source>
</evidence>
<evidence type="ECO:0000313" key="2">
    <source>
        <dbReference type="EMBL" id="KAK4733456.1"/>
    </source>
</evidence>
<feature type="domain" description="Endonuclease/exonuclease/phosphatase" evidence="1">
    <location>
        <begin position="103"/>
        <end position="223"/>
    </location>
</feature>
<sequence>MINKAIFWNIISVRTQKAFERLVDLHKTHQYSYIALLEPFQSPSELEMYRRKLGLPNARTNSSVKIWVFWEDVWVKTGSTDTCQQITMQYQLRGTEDKFTVIIVYARCSALERLELWKDLENIAEHTKDPWLVGGDFNTITGESEKLGGLPVTHQETADFVSCASACSLNELKFVGSSYTWWNGRIENDCIFKRLDRVFGNNEFLQVLPNSEVHHLIRQGSDHTPLHVICNASQEHVVKSFRFLNF</sequence>
<accession>A0AAV9M6M0</accession>
<dbReference type="AlphaFoldDB" id="A0AAV9M6M0"/>
<dbReference type="Proteomes" id="UP001311915">
    <property type="component" value="Unassembled WGS sequence"/>
</dbReference>
<proteinExistence type="predicted"/>
<comment type="caution">
    <text evidence="2">The sequence shown here is derived from an EMBL/GenBank/DDBJ whole genome shotgun (WGS) entry which is preliminary data.</text>
</comment>
<dbReference type="InterPro" id="IPR036691">
    <property type="entry name" value="Endo/exonu/phosph_ase_sf"/>
</dbReference>
<dbReference type="SUPFAM" id="SSF56219">
    <property type="entry name" value="DNase I-like"/>
    <property type="match status" value="1"/>
</dbReference>
<dbReference type="EMBL" id="JAWPEI010000002">
    <property type="protein sequence ID" value="KAK4733456.1"/>
    <property type="molecule type" value="Genomic_DNA"/>
</dbReference>
<organism evidence="2 3">
    <name type="scientific">Solanum pinnatisectum</name>
    <name type="common">tansyleaf nightshade</name>
    <dbReference type="NCBI Taxonomy" id="50273"/>
    <lineage>
        <taxon>Eukaryota</taxon>
        <taxon>Viridiplantae</taxon>
        <taxon>Streptophyta</taxon>
        <taxon>Embryophyta</taxon>
        <taxon>Tracheophyta</taxon>
        <taxon>Spermatophyta</taxon>
        <taxon>Magnoliopsida</taxon>
        <taxon>eudicotyledons</taxon>
        <taxon>Gunneridae</taxon>
        <taxon>Pentapetalae</taxon>
        <taxon>asterids</taxon>
        <taxon>lamiids</taxon>
        <taxon>Solanales</taxon>
        <taxon>Solanaceae</taxon>
        <taxon>Solanoideae</taxon>
        <taxon>Solaneae</taxon>
        <taxon>Solanum</taxon>
    </lineage>
</organism>
<dbReference type="PANTHER" id="PTHR33710">
    <property type="entry name" value="BNAC02G09200D PROTEIN"/>
    <property type="match status" value="1"/>
</dbReference>
<reference evidence="2 3" key="1">
    <citation type="submission" date="2023-10" db="EMBL/GenBank/DDBJ databases">
        <title>Genome-Wide Identification Analysis in wild type Solanum Pinnatisectum Reveals Some Genes Defensing Phytophthora Infestans.</title>
        <authorList>
            <person name="Sun C."/>
        </authorList>
    </citation>
    <scope>NUCLEOTIDE SEQUENCE [LARGE SCALE GENOMIC DNA]</scope>
    <source>
        <strain evidence="2">LQN</strain>
        <tissue evidence="2">Leaf</tissue>
    </source>
</reference>